<dbReference type="RefSeq" id="XP_004356192.1">
    <property type="nucleotide sequence ID" value="XM_004356139.1"/>
</dbReference>
<comment type="subcellular location">
    <subcellularLocation>
        <location evidence="2">Chromosome</location>
    </subcellularLocation>
    <subcellularLocation>
        <location evidence="1">Nucleus</location>
    </subcellularLocation>
</comment>
<evidence type="ECO:0000313" key="13">
    <source>
        <dbReference type="EMBL" id="EGG17708.1"/>
    </source>
</evidence>
<dbReference type="GO" id="GO:0030915">
    <property type="term" value="C:Smc5-Smc6 complex"/>
    <property type="evidence" value="ECO:0007669"/>
    <property type="project" value="TreeGrafter"/>
</dbReference>
<proteinExistence type="inferred from homology"/>
<reference evidence="14" key="1">
    <citation type="journal article" date="2011" name="Genome Res.">
        <title>Phylogeny-wide analysis of social amoeba genomes highlights ancient origins for complex intercellular communication.</title>
        <authorList>
            <person name="Heidel A.J."/>
            <person name="Lawal H.M."/>
            <person name="Felder M."/>
            <person name="Schilde C."/>
            <person name="Helps N.R."/>
            <person name="Tunggal B."/>
            <person name="Rivero F."/>
            <person name="John U."/>
            <person name="Schleicher M."/>
            <person name="Eichinger L."/>
            <person name="Platzer M."/>
            <person name="Noegel A.A."/>
            <person name="Schaap P."/>
            <person name="Gloeckner G."/>
        </authorList>
    </citation>
    <scope>NUCLEOTIDE SEQUENCE [LARGE SCALE GENOMIC DNA]</scope>
    <source>
        <strain evidence="14">SH3</strain>
    </source>
</reference>
<evidence type="ECO:0000256" key="11">
    <source>
        <dbReference type="SAM" id="MobiDB-lite"/>
    </source>
</evidence>
<dbReference type="InterPro" id="IPR027417">
    <property type="entry name" value="P-loop_NTPase"/>
</dbReference>
<feature type="compositionally biased region" description="Polar residues" evidence="11">
    <location>
        <begin position="21"/>
        <end position="33"/>
    </location>
</feature>
<evidence type="ECO:0000313" key="14">
    <source>
        <dbReference type="Proteomes" id="UP000007797"/>
    </source>
</evidence>
<dbReference type="STRING" id="1054147.F4Q3V2"/>
<dbReference type="OrthoDB" id="10254973at2759"/>
<dbReference type="OMA" id="RFWTSQP"/>
<protein>
    <recommendedName>
        <fullName evidence="4">Structural maintenance of chromosomes protein 5</fullName>
    </recommendedName>
</protein>
<dbReference type="EMBL" id="GL883021">
    <property type="protein sequence ID" value="EGG17708.1"/>
    <property type="molecule type" value="Genomic_DNA"/>
</dbReference>
<dbReference type="GO" id="GO:0000724">
    <property type="term" value="P:double-strand break repair via homologous recombination"/>
    <property type="evidence" value="ECO:0007669"/>
    <property type="project" value="TreeGrafter"/>
</dbReference>
<evidence type="ECO:0000256" key="3">
    <source>
        <dbReference type="ARBA" id="ARBA00010171"/>
    </source>
</evidence>
<keyword evidence="6" id="KW-0547">Nucleotide-binding</keyword>
<keyword evidence="5" id="KW-0158">Chromosome</keyword>
<evidence type="ECO:0000259" key="12">
    <source>
        <dbReference type="Pfam" id="PF02463"/>
    </source>
</evidence>
<dbReference type="AlphaFoldDB" id="F4Q3V2"/>
<feature type="compositionally biased region" description="Low complexity" evidence="11">
    <location>
        <begin position="34"/>
        <end position="51"/>
    </location>
</feature>
<accession>F4Q3V2</accession>
<evidence type="ECO:0000256" key="5">
    <source>
        <dbReference type="ARBA" id="ARBA00022454"/>
    </source>
</evidence>
<gene>
    <name evidence="13" type="primary">smc5</name>
    <name evidence="13" type="ORF">DFA_08704</name>
</gene>
<keyword evidence="8 10" id="KW-0175">Coiled coil</keyword>
<evidence type="ECO:0000256" key="10">
    <source>
        <dbReference type="SAM" id="Coils"/>
    </source>
</evidence>
<feature type="domain" description="RecF/RecN/SMC N-terminal" evidence="12">
    <location>
        <begin position="65"/>
        <end position="1037"/>
    </location>
</feature>
<dbReference type="PANTHER" id="PTHR45916:SF1">
    <property type="entry name" value="STRUCTURAL MAINTENANCE OF CHROMOSOMES PROTEIN 5"/>
    <property type="match status" value="1"/>
</dbReference>
<keyword evidence="9" id="KW-0539">Nucleus</keyword>
<dbReference type="GeneID" id="14869395"/>
<evidence type="ECO:0000256" key="4">
    <source>
        <dbReference type="ARBA" id="ARBA00018687"/>
    </source>
</evidence>
<dbReference type="PANTHER" id="PTHR45916">
    <property type="entry name" value="STRUCTURAL MAINTENANCE OF CHROMOSOMES PROTEIN 5"/>
    <property type="match status" value="1"/>
</dbReference>
<dbReference type="GO" id="GO:0005634">
    <property type="term" value="C:nucleus"/>
    <property type="evidence" value="ECO:0007669"/>
    <property type="project" value="UniProtKB-SubCell"/>
</dbReference>
<feature type="coiled-coil region" evidence="10">
    <location>
        <begin position="687"/>
        <end position="758"/>
    </location>
</feature>
<dbReference type="FunFam" id="3.40.50.300:FF:001301">
    <property type="entry name" value="Structural maintenance of chromosomes 5"/>
    <property type="match status" value="1"/>
</dbReference>
<organism evidence="13 14">
    <name type="scientific">Cavenderia fasciculata</name>
    <name type="common">Slime mold</name>
    <name type="synonym">Dictyostelium fasciculatum</name>
    <dbReference type="NCBI Taxonomy" id="261658"/>
    <lineage>
        <taxon>Eukaryota</taxon>
        <taxon>Amoebozoa</taxon>
        <taxon>Evosea</taxon>
        <taxon>Eumycetozoa</taxon>
        <taxon>Dictyostelia</taxon>
        <taxon>Acytosteliales</taxon>
        <taxon>Cavenderiaceae</taxon>
        <taxon>Cavenderia</taxon>
    </lineage>
</organism>
<dbReference type="Gene3D" id="3.40.50.300">
    <property type="entry name" value="P-loop containing nucleotide triphosphate hydrolases"/>
    <property type="match status" value="2"/>
</dbReference>
<evidence type="ECO:0000256" key="6">
    <source>
        <dbReference type="ARBA" id="ARBA00022741"/>
    </source>
</evidence>
<comment type="similarity">
    <text evidence="3">Belongs to the SMC family. SMC5 subfamily.</text>
</comment>
<evidence type="ECO:0000256" key="8">
    <source>
        <dbReference type="ARBA" id="ARBA00023054"/>
    </source>
</evidence>
<dbReference type="GO" id="GO:0003697">
    <property type="term" value="F:single-stranded DNA binding"/>
    <property type="evidence" value="ECO:0007669"/>
    <property type="project" value="TreeGrafter"/>
</dbReference>
<dbReference type="KEGG" id="dfa:DFA_08704"/>
<keyword evidence="14" id="KW-1185">Reference proteome</keyword>
<feature type="coiled-coil region" evidence="10">
    <location>
        <begin position="787"/>
        <end position="845"/>
    </location>
</feature>
<keyword evidence="7" id="KW-0067">ATP-binding</keyword>
<dbReference type="Proteomes" id="UP000007797">
    <property type="component" value="Unassembled WGS sequence"/>
</dbReference>
<feature type="region of interest" description="Disordered" evidence="11">
    <location>
        <begin position="1"/>
        <end position="51"/>
    </location>
</feature>
<feature type="coiled-coil region" evidence="10">
    <location>
        <begin position="294"/>
        <end position="460"/>
    </location>
</feature>
<evidence type="ECO:0000256" key="9">
    <source>
        <dbReference type="ARBA" id="ARBA00023242"/>
    </source>
</evidence>
<evidence type="ECO:0000256" key="7">
    <source>
        <dbReference type="ARBA" id="ARBA00022840"/>
    </source>
</evidence>
<dbReference type="InterPro" id="IPR003395">
    <property type="entry name" value="RecF/RecN/SMC_N"/>
</dbReference>
<dbReference type="SUPFAM" id="SSF52540">
    <property type="entry name" value="P-loop containing nucleoside triphosphate hydrolases"/>
    <property type="match status" value="2"/>
</dbReference>
<name>F4Q3V2_CACFS</name>
<sequence length="1093" mass="126820">MSERGRKRVIEEDEDEEEVKATQTQQPQHQHNITQPSQQLHLQSQSTQQSASQKASIKDYVEGSIVRVKLINFVTYSEIEFTPGPRLNVIIGPNGSGKSSIVCALALGLGGGTHLLGRAKQAKDFIKNGEKHAIIEIELFVKGGTNAIVRRDIYDDNSTTFRLNGKKLSATELQREVMKFQIQIDNLCQFLPQDKVVSFAQMSKTELLVETEKAIGLFDMYENHMKLIEFKKELQNLNNTFQGQQNILDDLIKMNASIEKEVVRFQERNRLLKNVDDLNKKKAWLEFEAKRKIVDDLRIKKQQVEADMKRLDTEKAPLEQMAKSLLDSINNIGHNLEKKIATARQEETKVKPINAKIEKMSENIERSNTDLDNLQKRAEERKAEIQRSTNELQRIEASLQQLASEEEVKEKMQLKNVEIKELNEKLGSIQFEKNTCRQKRDSLQREKSDTEQEIAKLNNVTQRKLEALKRISPQCYKTYEYIQRNSNQFQHKVFGPVCVELSAHSDHYAKFLENTIPGFMLLAFICQSSQDKDTLYNYTRSNNLSGITSIYLTKAPDFRRDFRIEDLKEYGFECFLDQTFDCPTQVRDALIENTPSMVNYPCGTNKTMQFEEVIFQNTHLNLYFTPEKKYARTKSRYDSTVNNINISALKGSKVLSSSDVGIDDKIRGLQAKVAQIDEQLSKIIQTYQSLDAKDKEINNDIKKLQEERTQIGKAIDERKKLYSRMTNTSRQIEELKREENTEEEKAKINRQIKELHTAKVKCLNEVNAIIFNIARHSVDIDSFTLEKSKLESRRQTEFRKLEELTNSLRELKRTLDAVTADHTEATRIARQKKEEAEKLASLRDEETQILLENLPNDIDEIEGLIHETYSKIELIGQTNSTVIQEYEKRKADIEMHRNRIGNQKDKLSYITTNMEKTKREWLEPVNEFITEINLRFTKYFENIGCQGEIILAFDEKDPEDFERYAIEIRVKFREEEQLKALNAHQQSGGERSVSTMLFLISLQDLTSCPFRVVDEINQGMDPKNERMIFDQIVKTANRPGLPQYFLITPKLLHDLEYSQHTTVLCVFTGPWHMTQRDWESSFSNTIKSRELSN</sequence>
<dbReference type="GO" id="GO:0005524">
    <property type="term" value="F:ATP binding"/>
    <property type="evidence" value="ECO:0007669"/>
    <property type="project" value="UniProtKB-KW"/>
</dbReference>
<feature type="compositionally biased region" description="Basic and acidic residues" evidence="11">
    <location>
        <begin position="1"/>
        <end position="10"/>
    </location>
</feature>
<dbReference type="Pfam" id="PF02463">
    <property type="entry name" value="SMC_N"/>
    <property type="match status" value="1"/>
</dbReference>
<evidence type="ECO:0000256" key="1">
    <source>
        <dbReference type="ARBA" id="ARBA00004123"/>
    </source>
</evidence>
<evidence type="ECO:0000256" key="2">
    <source>
        <dbReference type="ARBA" id="ARBA00004286"/>
    </source>
</evidence>